<evidence type="ECO:0000256" key="2">
    <source>
        <dbReference type="ARBA" id="ARBA00022729"/>
    </source>
</evidence>
<dbReference type="GO" id="GO:0004806">
    <property type="term" value="F:triacylglycerol lipase activity"/>
    <property type="evidence" value="ECO:0007669"/>
    <property type="project" value="UniProtKB-EC"/>
</dbReference>
<proteinExistence type="evidence at transcript level"/>
<dbReference type="AlphaFoldDB" id="E0Z5H2"/>
<dbReference type="InterPro" id="IPR051299">
    <property type="entry name" value="AB_hydrolase_lip/est"/>
</dbReference>
<dbReference type="ESTHER" id="yarli-LIP8">
    <property type="family name" value="Lipase_3"/>
</dbReference>
<dbReference type="Gene3D" id="3.40.50.1820">
    <property type="entry name" value="alpha/beta hydrolase"/>
    <property type="match status" value="1"/>
</dbReference>
<reference evidence="6" key="1">
    <citation type="journal article" date="2012" name="Ann. Microbiol.">
        <title>Cloning, characterization and expression of a novel lipase gene from marine psychrotrophic Yarrowia lipolytica.</title>
        <authorList>
            <person name="Sheng J."/>
            <person name="Wang F."/>
            <person name="Wang H."/>
            <person name="Sun M."/>
        </authorList>
    </citation>
    <scope>NUCLEOTIDE SEQUENCE</scope>
    <source>
        <strain evidence="6">Bohaisea 9145</strain>
    </source>
</reference>
<keyword evidence="3" id="KW-0378">Hydrolase</keyword>
<dbReference type="VEuPathDB" id="FungiDB:YALI1_B12489g"/>
<dbReference type="InterPro" id="IPR029058">
    <property type="entry name" value="AB_hydrolase_fold"/>
</dbReference>
<organism evidence="6">
    <name type="scientific">Yarrowia lipolytica</name>
    <name type="common">Candida lipolytica</name>
    <dbReference type="NCBI Taxonomy" id="4952"/>
    <lineage>
        <taxon>Eukaryota</taxon>
        <taxon>Fungi</taxon>
        <taxon>Dikarya</taxon>
        <taxon>Ascomycota</taxon>
        <taxon>Saccharomycotina</taxon>
        <taxon>Dipodascomycetes</taxon>
        <taxon>Dipodascales</taxon>
        <taxon>Dipodascales incertae sedis</taxon>
        <taxon>Yarrowia</taxon>
    </lineage>
</organism>
<evidence type="ECO:0000313" key="6">
    <source>
        <dbReference type="EMBL" id="ADM47601.1"/>
    </source>
</evidence>
<feature type="chain" id="PRO_5003143368" description="triacylglycerol lipase" evidence="4">
    <location>
        <begin position="29"/>
        <end position="371"/>
    </location>
</feature>
<evidence type="ECO:0000256" key="1">
    <source>
        <dbReference type="ARBA" id="ARBA00013279"/>
    </source>
</evidence>
<accession>E0Z5H2</accession>
<dbReference type="PANTHER" id="PTHR46640:SF1">
    <property type="entry name" value="FUNGAL LIPASE-LIKE DOMAIN-CONTAINING PROTEIN-RELATED"/>
    <property type="match status" value="1"/>
</dbReference>
<dbReference type="SMR" id="E0Z5H2"/>
<name>E0Z5H2_YARLL</name>
<dbReference type="GO" id="GO:0006629">
    <property type="term" value="P:lipid metabolic process"/>
    <property type="evidence" value="ECO:0007669"/>
    <property type="project" value="InterPro"/>
</dbReference>
<evidence type="ECO:0000256" key="4">
    <source>
        <dbReference type="SAM" id="SignalP"/>
    </source>
</evidence>
<dbReference type="CDD" id="cd00519">
    <property type="entry name" value="Lipase_3"/>
    <property type="match status" value="1"/>
</dbReference>
<dbReference type="Pfam" id="PF01764">
    <property type="entry name" value="Lipase_3"/>
    <property type="match status" value="1"/>
</dbReference>
<dbReference type="PANTHER" id="PTHR46640">
    <property type="entry name" value="TRIACYLGLYCEROL LIPASE, PUTATIVE (AFU_ORTHOLOGUE AFUA_6G06510)-RELATED"/>
    <property type="match status" value="1"/>
</dbReference>
<evidence type="ECO:0000259" key="5">
    <source>
        <dbReference type="Pfam" id="PF01764"/>
    </source>
</evidence>
<dbReference type="VEuPathDB" id="FungiDB:YALI0_B09361g"/>
<dbReference type="EC" id="3.1.1.3" evidence="1"/>
<dbReference type="InterPro" id="IPR002921">
    <property type="entry name" value="Fungal_lipase-type"/>
</dbReference>
<keyword evidence="2 4" id="KW-0732">Signal</keyword>
<dbReference type="EMBL" id="HM194605">
    <property type="protein sequence ID" value="ADM47601.1"/>
    <property type="molecule type" value="mRNA"/>
</dbReference>
<sequence>MVSLSARIKDFFSVLLLGAATITPSTQTAGVSQGFYDFARDFAHLSNIAYCVNAPITPLNPDFTCGNSCKHFPDIDLVNTFGGNFFNTSITGYLAVDHVKKDKYVVFRGTFSLADAITDMQFLLSPFLVDVPALNTFSANDTTADAQTHCEGCKIHDGFSKAFTETWGNIGEDLQKHLDANPDYQLYVTGHSLGAAVALLGATSIKLKGYDPILINYGQPRVGNKPFAEFINKLWFGEGNGLEITPERKLYRMTHWNDIFVGLPNWEGYTHSNGEVYINNRFINPPLKDVISCAGGENSKCYRSSFSLLSQINLLQNHLAYIDYIGYCALNIGRRELADQEHYTGPYYYGHRSEEDFKKLGLELSTPQVEN</sequence>
<feature type="domain" description="Fungal lipase-type" evidence="5">
    <location>
        <begin position="104"/>
        <end position="265"/>
    </location>
</feature>
<dbReference type="SUPFAM" id="SSF53474">
    <property type="entry name" value="alpha/beta-Hydrolases"/>
    <property type="match status" value="1"/>
</dbReference>
<evidence type="ECO:0000256" key="3">
    <source>
        <dbReference type="ARBA" id="ARBA00022801"/>
    </source>
</evidence>
<feature type="signal peptide" evidence="4">
    <location>
        <begin position="1"/>
        <end position="28"/>
    </location>
</feature>
<protein>
    <recommendedName>
        <fullName evidence="1">triacylglycerol lipase</fullName>
        <ecNumber evidence="1">3.1.1.3</ecNumber>
    </recommendedName>
</protein>